<keyword evidence="2" id="KW-1185">Reference proteome</keyword>
<dbReference type="EMBL" id="CAWYQH010000104">
    <property type="protein sequence ID" value="CAK8687491.1"/>
    <property type="molecule type" value="Genomic_DNA"/>
</dbReference>
<dbReference type="Proteomes" id="UP001642483">
    <property type="component" value="Unassembled WGS sequence"/>
</dbReference>
<gene>
    <name evidence="1" type="ORF">CVLEPA_LOCUS19561</name>
</gene>
<protein>
    <submittedName>
        <fullName evidence="1">Uncharacterized protein</fullName>
    </submittedName>
</protein>
<proteinExistence type="predicted"/>
<accession>A0ABP0G6N7</accession>
<reference evidence="1 2" key="1">
    <citation type="submission" date="2024-02" db="EMBL/GenBank/DDBJ databases">
        <authorList>
            <person name="Daric V."/>
            <person name="Darras S."/>
        </authorList>
    </citation>
    <scope>NUCLEOTIDE SEQUENCE [LARGE SCALE GENOMIC DNA]</scope>
</reference>
<sequence>MSGLKKILFRKNLTLSVLSERRVFQPYGAEVNSFIPAARSPLTETQLPCGRELGAFLLGVVFVFGRKNGIVKAWSGMKDFIYGMERIFNNKLECTFTQLD</sequence>
<evidence type="ECO:0000313" key="1">
    <source>
        <dbReference type="EMBL" id="CAK8687491.1"/>
    </source>
</evidence>
<organism evidence="1 2">
    <name type="scientific">Clavelina lepadiformis</name>
    <name type="common">Light-bulb sea squirt</name>
    <name type="synonym">Ascidia lepadiformis</name>
    <dbReference type="NCBI Taxonomy" id="159417"/>
    <lineage>
        <taxon>Eukaryota</taxon>
        <taxon>Metazoa</taxon>
        <taxon>Chordata</taxon>
        <taxon>Tunicata</taxon>
        <taxon>Ascidiacea</taxon>
        <taxon>Aplousobranchia</taxon>
        <taxon>Clavelinidae</taxon>
        <taxon>Clavelina</taxon>
    </lineage>
</organism>
<name>A0ABP0G6N7_CLALP</name>
<comment type="caution">
    <text evidence="1">The sequence shown here is derived from an EMBL/GenBank/DDBJ whole genome shotgun (WGS) entry which is preliminary data.</text>
</comment>
<evidence type="ECO:0000313" key="2">
    <source>
        <dbReference type="Proteomes" id="UP001642483"/>
    </source>
</evidence>